<dbReference type="InterPro" id="IPR029044">
    <property type="entry name" value="Nucleotide-diphossugar_trans"/>
</dbReference>
<keyword evidence="4" id="KW-0812">Transmembrane</keyword>
<dbReference type="Pfam" id="PF13641">
    <property type="entry name" value="Glyco_tranf_2_3"/>
    <property type="match status" value="1"/>
</dbReference>
<keyword evidence="4" id="KW-0472">Membrane</keyword>
<dbReference type="CDD" id="cd06423">
    <property type="entry name" value="CESA_like"/>
    <property type="match status" value="1"/>
</dbReference>
<dbReference type="PANTHER" id="PTHR43630:SF1">
    <property type="entry name" value="POLY-BETA-1,6-N-ACETYL-D-GLUCOSAMINE SYNTHASE"/>
    <property type="match status" value="1"/>
</dbReference>
<dbReference type="AlphaFoldDB" id="A0A2H0Z0T4"/>
<dbReference type="EMBL" id="PEXT01000007">
    <property type="protein sequence ID" value="PIS43612.1"/>
    <property type="molecule type" value="Genomic_DNA"/>
</dbReference>
<dbReference type="GO" id="GO:0016757">
    <property type="term" value="F:glycosyltransferase activity"/>
    <property type="evidence" value="ECO:0007669"/>
    <property type="project" value="UniProtKB-KW"/>
</dbReference>
<dbReference type="Gene3D" id="3.90.550.10">
    <property type="entry name" value="Spore Coat Polysaccharide Biosynthesis Protein SpsA, Chain A"/>
    <property type="match status" value="1"/>
</dbReference>
<evidence type="ECO:0000313" key="5">
    <source>
        <dbReference type="EMBL" id="PIS43612.1"/>
    </source>
</evidence>
<keyword evidence="2" id="KW-0328">Glycosyltransferase</keyword>
<sequence length="416" mass="46024">MTLYMSPEMFAYPFLFIAIFFESFVLITLLSKPARAARARMPDAMTPSVAVIVPCWNEAATVGATCDSLLALEYPKEKLEIILVDDGSTDATQQSMARFANHPQVRIITKGNGGKYTALNAGIAATRAELIGCLDADSFVEPDALREILPCFNKPEIVAATSAMSIHKPKSILQHMQNAEYTFGITLRHAFASVNGLYVIPGPFSFYRREIVEKLGGFRYGHQTEDMEMALRIQHAGYGIENSPRARVYTGAPATLAKLVKQRTRWITGFLRNILGEYRGLLFSRRHGVLGMLVLPIAIITIGGSILLFLIVLSRLVRNILVAFEIRIGIPLSYTLVPHGSFDWFYLPVNSYLLLGASALLASFSLIVVGKRISKTSGSLTLELFSYSLLYGLVAPLWLIRATGDVVSGKCRNWRY</sequence>
<feature type="transmembrane region" description="Helical" evidence="4">
    <location>
        <begin position="344"/>
        <end position="368"/>
    </location>
</feature>
<feature type="transmembrane region" description="Helical" evidence="4">
    <location>
        <begin position="12"/>
        <end position="31"/>
    </location>
</feature>
<comment type="similarity">
    <text evidence="1">Belongs to the glycosyltransferase 2 family.</text>
</comment>
<dbReference type="Proteomes" id="UP000228687">
    <property type="component" value="Unassembled WGS sequence"/>
</dbReference>
<feature type="transmembrane region" description="Helical" evidence="4">
    <location>
        <begin position="380"/>
        <end position="400"/>
    </location>
</feature>
<comment type="caution">
    <text evidence="5">The sequence shown here is derived from an EMBL/GenBank/DDBJ whole genome shotgun (WGS) entry which is preliminary data.</text>
</comment>
<evidence type="ECO:0000256" key="1">
    <source>
        <dbReference type="ARBA" id="ARBA00006739"/>
    </source>
</evidence>
<name>A0A2H0Z0T4_9BACT</name>
<feature type="transmembrane region" description="Helical" evidence="4">
    <location>
        <begin position="289"/>
        <end position="313"/>
    </location>
</feature>
<evidence type="ECO:0008006" key="7">
    <source>
        <dbReference type="Google" id="ProtNLM"/>
    </source>
</evidence>
<gene>
    <name evidence="5" type="ORF">COT23_00340</name>
</gene>
<keyword evidence="3" id="KW-0808">Transferase</keyword>
<evidence type="ECO:0000256" key="4">
    <source>
        <dbReference type="SAM" id="Phobius"/>
    </source>
</evidence>
<evidence type="ECO:0000313" key="6">
    <source>
        <dbReference type="Proteomes" id="UP000228687"/>
    </source>
</evidence>
<reference evidence="6" key="1">
    <citation type="submission" date="2017-09" db="EMBL/GenBank/DDBJ databases">
        <title>Depth-based differentiation of microbial function through sediment-hosted aquifers and enrichment of novel symbionts in the deep terrestrial subsurface.</title>
        <authorList>
            <person name="Probst A.J."/>
            <person name="Ladd B."/>
            <person name="Jarett J.K."/>
            <person name="Geller-Mcgrath D.E."/>
            <person name="Sieber C.M.K."/>
            <person name="Emerson J.B."/>
            <person name="Anantharaman K."/>
            <person name="Thomas B.C."/>
            <person name="Malmstrom R."/>
            <person name="Stieglmeier M."/>
            <person name="Klingl A."/>
            <person name="Woyke T."/>
            <person name="Ryan C.M."/>
            <person name="Banfield J.F."/>
        </authorList>
    </citation>
    <scope>NUCLEOTIDE SEQUENCE [LARGE SCALE GENOMIC DNA]</scope>
</reference>
<keyword evidence="4" id="KW-1133">Transmembrane helix</keyword>
<proteinExistence type="inferred from homology"/>
<protein>
    <recommendedName>
        <fullName evidence="7">Glycosyltransferase 2-like domain-containing protein</fullName>
    </recommendedName>
</protein>
<dbReference type="SUPFAM" id="SSF53448">
    <property type="entry name" value="Nucleotide-diphospho-sugar transferases"/>
    <property type="match status" value="1"/>
</dbReference>
<accession>A0A2H0Z0T4</accession>
<dbReference type="PANTHER" id="PTHR43630">
    <property type="entry name" value="POLY-BETA-1,6-N-ACETYL-D-GLUCOSAMINE SYNTHASE"/>
    <property type="match status" value="1"/>
</dbReference>
<organism evidence="5 6">
    <name type="scientific">Candidatus Kaiserbacteria bacterium CG08_land_8_20_14_0_20_50_21</name>
    <dbReference type="NCBI Taxonomy" id="1974604"/>
    <lineage>
        <taxon>Bacteria</taxon>
        <taxon>Candidatus Kaiseribacteriota</taxon>
    </lineage>
</organism>
<evidence type="ECO:0000256" key="3">
    <source>
        <dbReference type="ARBA" id="ARBA00022679"/>
    </source>
</evidence>
<evidence type="ECO:0000256" key="2">
    <source>
        <dbReference type="ARBA" id="ARBA00022676"/>
    </source>
</evidence>